<feature type="region of interest" description="Disordered" evidence="5">
    <location>
        <begin position="835"/>
        <end position="921"/>
    </location>
</feature>
<evidence type="ECO:0000256" key="5">
    <source>
        <dbReference type="SAM" id="MobiDB-lite"/>
    </source>
</evidence>
<feature type="compositionally biased region" description="Polar residues" evidence="5">
    <location>
        <begin position="873"/>
        <end position="895"/>
    </location>
</feature>
<dbReference type="Pfam" id="PF13855">
    <property type="entry name" value="LRR_8"/>
    <property type="match status" value="2"/>
</dbReference>
<comment type="caution">
    <text evidence="8">The sequence shown here is derived from an EMBL/GenBank/DDBJ whole genome shotgun (WGS) entry which is preliminary data.</text>
</comment>
<keyword evidence="1" id="KW-0433">Leucine-rich repeat</keyword>
<dbReference type="EMBL" id="CAXKWB010022525">
    <property type="protein sequence ID" value="CAL4124404.1"/>
    <property type="molecule type" value="Genomic_DNA"/>
</dbReference>
<keyword evidence="2" id="KW-0732">Signal</keyword>
<dbReference type="InterPro" id="IPR001611">
    <property type="entry name" value="Leu-rich_rpt"/>
</dbReference>
<sequence length="1069" mass="119907">EAARGRSSSSSSSTGNHLKYSRPENDQLFSHNVAVVLSVMMAPRWICYSGVVLVLLLLDVAWAVVHVDDGVAGNIEWRSQATDSYRQRLSCPDECTCHHLRHVECHAQNPYDLPPQLDNSTSFLALNGYSYIPTQLLAKLLHLTHLTISGSNIGNLKLFPQLPKLEVLDVSNNGISTLGSGDLQSIAPKLIQFNACDNKISDVTITDFQGLENLEVLELCNNPLDISNDRFLQGLTSLRHLDLSNTKYSHLPSSLFQDTPELQYLNISSAALVNLPEITGQKIRVLDLSHNSIQKLPYGFISKAPHLKVLILSHNPIQEIQKGVLKGARALESLHLSSTSIEVLNGNIFSDCSLLISLYLDYNENLHHIAAGAFTNLPKLQILDLSFTPKLIELQEPVFSSNMALEQINLEHSGLTVFPSSILKLENVEILLAETSIHCDCYHFWFPDLMNYTNIKIKNNDTIKCTDGNYLTLYQLTELILNLNCAAPVAITESKQWYKTAEGESALLDCNVTANPPHSTVWIVPSSQVFQYNGNSTLSQNWVNSRIRNAMESSEEEESNKEVLETGQLLVCNFQYKDAGRYKCFAHNSVGNTSVIAYMGVDEADFRRMYYESLAIGGSCALLFLLITLAVQLVHYLMDWFGWKCCCCRDHLTPRARKVKRLMEGVELYKSQQLERLRENYNGQVLNIKDSCYGQLDRLRESYSGQIQNLRDIRDYSSNQLGGMKDQYIDQCTKIGEYSMCQVNRVRENYIFQRHRVRKFSAHQLIKMKESYKYQAKTLSKVLENMPDFYLQNCRTADTSSEDLEFDDPLKGIDMYYKVDFFDTMSHGSDYYTPNSTLTRNSKKKQAPGNTNTNDYTLPSIPQLWLQREMESRSSGGSKTHSRSLSFTVTPTQKSPELAKVHKRSLSASQTGSQNRLMPPNRITLQEENSDSELTSPMLTPPSGPATPIHQASGGLKIPADQLLEEGSATLIHQISLQQSEPATDSAQNVIESKQGNELENVLNQQCLEDNSGENESGDYLNNCDNDSNSVSERDTLLELVLENSISRSPSRERTNSGGSSPSSYETAS</sequence>
<dbReference type="InterPro" id="IPR003591">
    <property type="entry name" value="Leu-rich_rpt_typical-subtyp"/>
</dbReference>
<dbReference type="Gene3D" id="2.60.40.10">
    <property type="entry name" value="Immunoglobulins"/>
    <property type="match status" value="1"/>
</dbReference>
<dbReference type="SUPFAM" id="SSF48726">
    <property type="entry name" value="Immunoglobulin"/>
    <property type="match status" value="1"/>
</dbReference>
<dbReference type="SMART" id="SM00409">
    <property type="entry name" value="IG"/>
    <property type="match status" value="1"/>
</dbReference>
<protein>
    <recommendedName>
        <fullName evidence="7">Ig-like domain-containing protein</fullName>
    </recommendedName>
</protein>
<dbReference type="InterPro" id="IPR013783">
    <property type="entry name" value="Ig-like_fold"/>
</dbReference>
<accession>A0AAV2RI71</accession>
<feature type="transmembrane region" description="Helical" evidence="6">
    <location>
        <begin position="45"/>
        <end position="65"/>
    </location>
</feature>
<name>A0AAV2RI71_MEGNR</name>
<dbReference type="InterPro" id="IPR032675">
    <property type="entry name" value="LRR_dom_sf"/>
</dbReference>
<dbReference type="Proteomes" id="UP001497623">
    <property type="component" value="Unassembled WGS sequence"/>
</dbReference>
<reference evidence="8 9" key="1">
    <citation type="submission" date="2024-05" db="EMBL/GenBank/DDBJ databases">
        <authorList>
            <person name="Wallberg A."/>
        </authorList>
    </citation>
    <scope>NUCLEOTIDE SEQUENCE [LARGE SCALE GENOMIC DNA]</scope>
</reference>
<dbReference type="PROSITE" id="PS50835">
    <property type="entry name" value="IG_LIKE"/>
    <property type="match status" value="1"/>
</dbReference>
<keyword evidence="9" id="KW-1185">Reference proteome</keyword>
<keyword evidence="6" id="KW-0812">Transmembrane</keyword>
<organism evidence="8 9">
    <name type="scientific">Meganyctiphanes norvegica</name>
    <name type="common">Northern krill</name>
    <name type="synonym">Thysanopoda norvegica</name>
    <dbReference type="NCBI Taxonomy" id="48144"/>
    <lineage>
        <taxon>Eukaryota</taxon>
        <taxon>Metazoa</taxon>
        <taxon>Ecdysozoa</taxon>
        <taxon>Arthropoda</taxon>
        <taxon>Crustacea</taxon>
        <taxon>Multicrustacea</taxon>
        <taxon>Malacostraca</taxon>
        <taxon>Eumalacostraca</taxon>
        <taxon>Eucarida</taxon>
        <taxon>Euphausiacea</taxon>
        <taxon>Euphausiidae</taxon>
        <taxon>Meganyctiphanes</taxon>
    </lineage>
</organism>
<proteinExistence type="predicted"/>
<dbReference type="InterPro" id="IPR007110">
    <property type="entry name" value="Ig-like_dom"/>
</dbReference>
<evidence type="ECO:0000256" key="1">
    <source>
        <dbReference type="ARBA" id="ARBA00022614"/>
    </source>
</evidence>
<feature type="compositionally biased region" description="Polar residues" evidence="5">
    <location>
        <begin position="906"/>
        <end position="916"/>
    </location>
</feature>
<gene>
    <name evidence="8" type="ORF">MNOR_LOCUS24480</name>
</gene>
<feature type="compositionally biased region" description="Polar residues" evidence="5">
    <location>
        <begin position="1056"/>
        <end position="1069"/>
    </location>
</feature>
<evidence type="ECO:0000313" key="8">
    <source>
        <dbReference type="EMBL" id="CAL4124404.1"/>
    </source>
</evidence>
<dbReference type="InterPro" id="IPR003599">
    <property type="entry name" value="Ig_sub"/>
</dbReference>
<feature type="domain" description="Ig-like" evidence="7">
    <location>
        <begin position="488"/>
        <end position="597"/>
    </location>
</feature>
<evidence type="ECO:0000256" key="3">
    <source>
        <dbReference type="ARBA" id="ARBA00022737"/>
    </source>
</evidence>
<keyword evidence="3" id="KW-0677">Repeat</keyword>
<keyword evidence="4" id="KW-1015">Disulfide bond</keyword>
<dbReference type="SUPFAM" id="SSF52058">
    <property type="entry name" value="L domain-like"/>
    <property type="match status" value="1"/>
</dbReference>
<evidence type="ECO:0000256" key="4">
    <source>
        <dbReference type="ARBA" id="ARBA00023157"/>
    </source>
</evidence>
<keyword evidence="6" id="KW-0472">Membrane</keyword>
<dbReference type="AlphaFoldDB" id="A0AAV2RI71"/>
<dbReference type="Pfam" id="PF13927">
    <property type="entry name" value="Ig_3"/>
    <property type="match status" value="1"/>
</dbReference>
<dbReference type="InterPro" id="IPR003598">
    <property type="entry name" value="Ig_sub2"/>
</dbReference>
<dbReference type="InterPro" id="IPR036179">
    <property type="entry name" value="Ig-like_dom_sf"/>
</dbReference>
<dbReference type="SMART" id="SM00408">
    <property type="entry name" value="IGc2"/>
    <property type="match status" value="1"/>
</dbReference>
<evidence type="ECO:0000313" key="9">
    <source>
        <dbReference type="Proteomes" id="UP001497623"/>
    </source>
</evidence>
<dbReference type="PANTHER" id="PTHR24366">
    <property type="entry name" value="IG(IMMUNOGLOBULIN) AND LRR(LEUCINE RICH REPEAT) DOMAINS"/>
    <property type="match status" value="1"/>
</dbReference>
<evidence type="ECO:0000259" key="7">
    <source>
        <dbReference type="PROSITE" id="PS50835"/>
    </source>
</evidence>
<evidence type="ECO:0000256" key="2">
    <source>
        <dbReference type="ARBA" id="ARBA00022729"/>
    </source>
</evidence>
<evidence type="ECO:0000256" key="6">
    <source>
        <dbReference type="SAM" id="Phobius"/>
    </source>
</evidence>
<feature type="compositionally biased region" description="Polar residues" evidence="5">
    <location>
        <begin position="848"/>
        <end position="857"/>
    </location>
</feature>
<feature type="non-terminal residue" evidence="8">
    <location>
        <position position="1"/>
    </location>
</feature>
<dbReference type="PROSITE" id="PS51450">
    <property type="entry name" value="LRR"/>
    <property type="match status" value="1"/>
</dbReference>
<dbReference type="Gene3D" id="3.80.10.10">
    <property type="entry name" value="Ribonuclease Inhibitor"/>
    <property type="match status" value="3"/>
</dbReference>
<dbReference type="SMART" id="SM00369">
    <property type="entry name" value="LRR_TYP"/>
    <property type="match status" value="6"/>
</dbReference>
<dbReference type="PANTHER" id="PTHR24366:SF96">
    <property type="entry name" value="LEUCINE RICH REPEAT CONTAINING 53"/>
    <property type="match status" value="1"/>
</dbReference>
<keyword evidence="6" id="KW-1133">Transmembrane helix</keyword>
<feature type="region of interest" description="Disordered" evidence="5">
    <location>
        <begin position="1009"/>
        <end position="1069"/>
    </location>
</feature>